<evidence type="ECO:0000256" key="3">
    <source>
        <dbReference type="ARBA" id="ARBA00022679"/>
    </source>
</evidence>
<evidence type="ECO:0000256" key="2">
    <source>
        <dbReference type="ARBA" id="ARBA00022676"/>
    </source>
</evidence>
<sequence length="292" mass="33111">MNRLAVLLTCFNRREKTIAALSALFKAHENSGQNWSISVYLTDDGSSDGTSEAVKTNFPEVNILLGNGFLYWAGGMRNSWGEAVKGNYDAYLLMNDDTNIYPHLFDAVQQTHGHTVSNYGHGGVYVGTTVDSETKKISYGGSVFRNRFMATMRRVKPQDKPVPCQLGNANIMWVSGNVVDKVGILSEGYVHGMADFDYTLKATKKGIPVMVMPGIVGECVNDHSNRYLKFFKLPLKERYKMLYNPIGFDFVSQTHHMKKHFPLRFPLFLATGYFKVLFPQLYYHLLYKNRKN</sequence>
<dbReference type="InterPro" id="IPR029044">
    <property type="entry name" value="Nucleotide-diphossugar_trans"/>
</dbReference>
<dbReference type="RefSeq" id="WP_166522605.1">
    <property type="nucleotide sequence ID" value="NZ_JAAABI010000001.1"/>
</dbReference>
<evidence type="ECO:0000256" key="1">
    <source>
        <dbReference type="ARBA" id="ARBA00006739"/>
    </source>
</evidence>
<keyword evidence="6" id="KW-1185">Reference proteome</keyword>
<organism evidence="5 6">
    <name type="scientific">Flagellimonas ochracea</name>
    <dbReference type="NCBI Taxonomy" id="2696472"/>
    <lineage>
        <taxon>Bacteria</taxon>
        <taxon>Pseudomonadati</taxon>
        <taxon>Bacteroidota</taxon>
        <taxon>Flavobacteriia</taxon>
        <taxon>Flavobacteriales</taxon>
        <taxon>Flavobacteriaceae</taxon>
        <taxon>Flagellimonas</taxon>
    </lineage>
</organism>
<name>A0A964TAG4_9FLAO</name>
<dbReference type="PANTHER" id="PTHR43179:SF12">
    <property type="entry name" value="GALACTOFURANOSYLTRANSFERASE GLFT2"/>
    <property type="match status" value="1"/>
</dbReference>
<accession>A0A964TAG4</accession>
<evidence type="ECO:0000313" key="6">
    <source>
        <dbReference type="Proteomes" id="UP000667650"/>
    </source>
</evidence>
<evidence type="ECO:0000256" key="4">
    <source>
        <dbReference type="SAM" id="Phobius"/>
    </source>
</evidence>
<keyword evidence="4" id="KW-1133">Transmembrane helix</keyword>
<dbReference type="SUPFAM" id="SSF53448">
    <property type="entry name" value="Nucleotide-diphospho-sugar transferases"/>
    <property type="match status" value="1"/>
</dbReference>
<protein>
    <submittedName>
        <fullName evidence="5">Glycosyltransferase family 2 protein</fullName>
    </submittedName>
</protein>
<feature type="transmembrane region" description="Helical" evidence="4">
    <location>
        <begin position="265"/>
        <end position="286"/>
    </location>
</feature>
<comment type="caution">
    <text evidence="5">The sequence shown here is derived from an EMBL/GenBank/DDBJ whole genome shotgun (WGS) entry which is preliminary data.</text>
</comment>
<proteinExistence type="inferred from homology"/>
<evidence type="ECO:0000313" key="5">
    <source>
        <dbReference type="EMBL" id="NAY91230.1"/>
    </source>
</evidence>
<dbReference type="EMBL" id="JAAABI010000001">
    <property type="protein sequence ID" value="NAY91230.1"/>
    <property type="molecule type" value="Genomic_DNA"/>
</dbReference>
<keyword evidence="3" id="KW-0808">Transferase</keyword>
<reference evidence="5" key="1">
    <citation type="submission" date="2020-01" db="EMBL/GenBank/DDBJ databases">
        <title>Muricauda ochracea sp. nov., isolated from a tidal flat of Garorim bay in Korea.</title>
        <authorList>
            <person name="Kim D."/>
            <person name="Yoo Y."/>
            <person name="Kim J.-J."/>
        </authorList>
    </citation>
    <scope>NUCLEOTIDE SEQUENCE</scope>
    <source>
        <strain evidence="5">JGD-17</strain>
    </source>
</reference>
<dbReference type="AlphaFoldDB" id="A0A964TAG4"/>
<dbReference type="PANTHER" id="PTHR43179">
    <property type="entry name" value="RHAMNOSYLTRANSFERASE WBBL"/>
    <property type="match status" value="1"/>
</dbReference>
<dbReference type="GO" id="GO:0016757">
    <property type="term" value="F:glycosyltransferase activity"/>
    <property type="evidence" value="ECO:0007669"/>
    <property type="project" value="UniProtKB-KW"/>
</dbReference>
<keyword evidence="2" id="KW-0328">Glycosyltransferase</keyword>
<keyword evidence="4" id="KW-0472">Membrane</keyword>
<dbReference type="Gene3D" id="3.90.550.10">
    <property type="entry name" value="Spore Coat Polysaccharide Biosynthesis Protein SpsA, Chain A"/>
    <property type="match status" value="1"/>
</dbReference>
<gene>
    <name evidence="5" type="ORF">GTQ34_04795</name>
</gene>
<keyword evidence="4" id="KW-0812">Transmembrane</keyword>
<comment type="similarity">
    <text evidence="1">Belongs to the glycosyltransferase 2 family.</text>
</comment>
<dbReference type="Proteomes" id="UP000667650">
    <property type="component" value="Unassembled WGS sequence"/>
</dbReference>